<reference evidence="1 2" key="1">
    <citation type="submission" date="2019-08" db="EMBL/GenBank/DDBJ databases">
        <title>Bacillus genomes from the desert of Cuatro Cienegas, Coahuila.</title>
        <authorList>
            <person name="Olmedo-Alvarez G."/>
        </authorList>
    </citation>
    <scope>NUCLEOTIDE SEQUENCE [LARGE SCALE GENOMIC DNA]</scope>
    <source>
        <strain evidence="1 2">CH28_1T</strain>
    </source>
</reference>
<evidence type="ECO:0000313" key="2">
    <source>
        <dbReference type="Proteomes" id="UP000322524"/>
    </source>
</evidence>
<comment type="caution">
    <text evidence="1">The sequence shown here is derived from an EMBL/GenBank/DDBJ whole genome shotgun (WGS) entry which is preliminary data.</text>
</comment>
<proteinExistence type="predicted"/>
<dbReference type="InterPro" id="IPR015231">
    <property type="entry name" value="DUF1934"/>
</dbReference>
<dbReference type="Gene3D" id="2.40.128.20">
    <property type="match status" value="1"/>
</dbReference>
<dbReference type="SUPFAM" id="SSF50814">
    <property type="entry name" value="Lipocalins"/>
    <property type="match status" value="1"/>
</dbReference>
<dbReference type="OrthoDB" id="2352933at2"/>
<organism evidence="1 2">
    <name type="scientific">Sutcliffiella horikoshii</name>
    <dbReference type="NCBI Taxonomy" id="79883"/>
    <lineage>
        <taxon>Bacteria</taxon>
        <taxon>Bacillati</taxon>
        <taxon>Bacillota</taxon>
        <taxon>Bacilli</taxon>
        <taxon>Bacillales</taxon>
        <taxon>Bacillaceae</taxon>
        <taxon>Sutcliffiella</taxon>
    </lineage>
</organism>
<sequence>MWGQMADNQNHLKMPIKVTFQSEIINADNDREFVVFGADGQYYIKGESEYIVFSEELEGKEKVDCFYKITDNEVRLKRSGDINMLQSFRAGETTDGSYQGAGARFQFETETEKVVMMKDPDKKRGCLQLDYKLKVQDQITGQYLITINYEEEQAR</sequence>
<protein>
    <submittedName>
        <fullName evidence="1">DUF1934 domain-containing protein</fullName>
    </submittedName>
</protein>
<dbReference type="STRING" id="79883.GCA_001636495_00797"/>
<evidence type="ECO:0000313" key="1">
    <source>
        <dbReference type="EMBL" id="TYS69603.1"/>
    </source>
</evidence>
<dbReference type="AlphaFoldDB" id="A0A5D4T1X0"/>
<dbReference type="Proteomes" id="UP000322524">
    <property type="component" value="Unassembled WGS sequence"/>
</dbReference>
<gene>
    <name evidence="1" type="ORF">FZC76_05035</name>
</gene>
<accession>A0A5D4T1X0</accession>
<name>A0A5D4T1X0_9BACI</name>
<dbReference type="Pfam" id="PF09148">
    <property type="entry name" value="DUF1934"/>
    <property type="match status" value="1"/>
</dbReference>
<dbReference type="InterPro" id="IPR012674">
    <property type="entry name" value="Calycin"/>
</dbReference>
<dbReference type="EMBL" id="VTEV01000002">
    <property type="protein sequence ID" value="TYS69603.1"/>
    <property type="molecule type" value="Genomic_DNA"/>
</dbReference>